<keyword evidence="3" id="KW-0804">Transcription</keyword>
<dbReference type="EMBL" id="MWXA01000008">
    <property type="protein sequence ID" value="OZG65575.1"/>
    <property type="molecule type" value="Genomic_DNA"/>
</dbReference>
<dbReference type="GO" id="GO:0003677">
    <property type="term" value="F:DNA binding"/>
    <property type="evidence" value="ECO:0007669"/>
    <property type="project" value="UniProtKB-KW"/>
</dbReference>
<feature type="domain" description="HTH luxR-type" evidence="4">
    <location>
        <begin position="424"/>
        <end position="489"/>
    </location>
</feature>
<protein>
    <submittedName>
        <fullName evidence="5">Helix-turn-helix transcriptional regulator</fullName>
    </submittedName>
</protein>
<keyword evidence="1" id="KW-0805">Transcription regulation</keyword>
<dbReference type="InterPro" id="IPR036388">
    <property type="entry name" value="WH-like_DNA-bd_sf"/>
</dbReference>
<dbReference type="Gene3D" id="1.10.10.10">
    <property type="entry name" value="Winged helix-like DNA-binding domain superfamily/Winged helix DNA-binding domain"/>
    <property type="match status" value="1"/>
</dbReference>
<proteinExistence type="predicted"/>
<dbReference type="CDD" id="cd06170">
    <property type="entry name" value="LuxR_C_like"/>
    <property type="match status" value="1"/>
</dbReference>
<dbReference type="InterPro" id="IPR016032">
    <property type="entry name" value="Sig_transdc_resp-reg_C-effctor"/>
</dbReference>
<dbReference type="PANTHER" id="PTHR44688:SF16">
    <property type="entry name" value="DNA-BINDING TRANSCRIPTIONAL ACTIVATOR DEVR_DOSR"/>
    <property type="match status" value="1"/>
</dbReference>
<name>A0A261G2W7_9BIFI</name>
<dbReference type="SMART" id="SM00421">
    <property type="entry name" value="HTH_LUXR"/>
    <property type="match status" value="1"/>
</dbReference>
<evidence type="ECO:0000259" key="4">
    <source>
        <dbReference type="PROSITE" id="PS50043"/>
    </source>
</evidence>
<evidence type="ECO:0000256" key="3">
    <source>
        <dbReference type="ARBA" id="ARBA00023163"/>
    </source>
</evidence>
<evidence type="ECO:0000313" key="6">
    <source>
        <dbReference type="Proteomes" id="UP000216451"/>
    </source>
</evidence>
<comment type="caution">
    <text evidence="5">The sequence shown here is derived from an EMBL/GenBank/DDBJ whole genome shotgun (WGS) entry which is preliminary data.</text>
</comment>
<dbReference type="GO" id="GO:0006355">
    <property type="term" value="P:regulation of DNA-templated transcription"/>
    <property type="evidence" value="ECO:0007669"/>
    <property type="project" value="InterPro"/>
</dbReference>
<dbReference type="AlphaFoldDB" id="A0A261G2W7"/>
<dbReference type="InterPro" id="IPR000792">
    <property type="entry name" value="Tscrpt_reg_LuxR_C"/>
</dbReference>
<dbReference type="RefSeq" id="WP_211277152.1">
    <property type="nucleotide sequence ID" value="NZ_JBDNSG010000017.1"/>
</dbReference>
<dbReference type="PROSITE" id="PS50043">
    <property type="entry name" value="HTH_LUXR_2"/>
    <property type="match status" value="1"/>
</dbReference>
<dbReference type="SUPFAM" id="SSF46894">
    <property type="entry name" value="C-terminal effector domain of the bipartite response regulators"/>
    <property type="match status" value="1"/>
</dbReference>
<gene>
    <name evidence="5" type="ORF">BAQU_1758</name>
</gene>
<evidence type="ECO:0000256" key="1">
    <source>
        <dbReference type="ARBA" id="ARBA00023015"/>
    </source>
</evidence>
<dbReference type="GeneID" id="98296698"/>
<sequence>MNKDIDGSIERMFYADIPEASPLRMSDVNLILGLRTHEDLLTSLRFRVAVLQSLIHAGKPEEAVEFVERMLVRTLLTDSIHMHRSDIAVINCNIAQAYLLMGDTRHSTDYASTAVQYTRELRTEIEQSEDSRSGIIHRYSAEIYFWAQSLYACSKAFAGELNEASAAIIPALETSNVAGFSPQSWPLSIALQRVSTHMQRIQATKMSISFPQQSEIPEDLFHDSKIVLSARRLVRAIRLLRQYRFQELTSVMDSAIGGTCSFSCYPVFYEMAIYLGSFALLQLNAPAAALSTVLNVKDRKGRTLSFEPLKYSAYIALGNADKVLTAAKEFLEHPQNPSVATLILIYERRSIAFEMLGMHSQACIALSRSLHLSVDVGFISPSIGIPNKILSEIRTRLSKQEPEFIERVSGFLPNRGTGTVETQPSIQVVSFTKREKVVADYLIQGFTIKKMADTLFVSTNTIKTQVRSIYKKLGVSNRSDALEKIKEFRFSQSGENDSKAL</sequence>
<keyword evidence="2" id="KW-0238">DNA-binding</keyword>
<evidence type="ECO:0000313" key="5">
    <source>
        <dbReference type="EMBL" id="OZG65575.1"/>
    </source>
</evidence>
<accession>A0A261G2W7</accession>
<organism evidence="5 6">
    <name type="scientific">Bifidobacterium aquikefiri</name>
    <dbReference type="NCBI Taxonomy" id="1653207"/>
    <lineage>
        <taxon>Bacteria</taxon>
        <taxon>Bacillati</taxon>
        <taxon>Actinomycetota</taxon>
        <taxon>Actinomycetes</taxon>
        <taxon>Bifidobacteriales</taxon>
        <taxon>Bifidobacteriaceae</taxon>
        <taxon>Bifidobacterium</taxon>
    </lineage>
</organism>
<evidence type="ECO:0000256" key="2">
    <source>
        <dbReference type="ARBA" id="ARBA00023125"/>
    </source>
</evidence>
<dbReference type="Proteomes" id="UP000216451">
    <property type="component" value="Unassembled WGS sequence"/>
</dbReference>
<dbReference type="Pfam" id="PF00196">
    <property type="entry name" value="GerE"/>
    <property type="match status" value="1"/>
</dbReference>
<reference evidence="5 6" key="1">
    <citation type="journal article" date="2017" name="BMC Genomics">
        <title>Comparative genomic and phylogenomic analyses of the Bifidobacteriaceae family.</title>
        <authorList>
            <person name="Lugli G.A."/>
            <person name="Milani C."/>
            <person name="Turroni F."/>
            <person name="Duranti S."/>
            <person name="Mancabelli L."/>
            <person name="Mangifesta M."/>
            <person name="Ferrario C."/>
            <person name="Modesto M."/>
            <person name="Mattarelli P."/>
            <person name="Jiri K."/>
            <person name="van Sinderen D."/>
            <person name="Ventura M."/>
        </authorList>
    </citation>
    <scope>NUCLEOTIDE SEQUENCE [LARGE SCALE GENOMIC DNA]</scope>
    <source>
        <strain evidence="5 6">LMG 28769</strain>
    </source>
</reference>
<dbReference type="PANTHER" id="PTHR44688">
    <property type="entry name" value="DNA-BINDING TRANSCRIPTIONAL ACTIVATOR DEVR_DOSR"/>
    <property type="match status" value="1"/>
</dbReference>
<keyword evidence="6" id="KW-1185">Reference proteome</keyword>
<dbReference type="PRINTS" id="PR00038">
    <property type="entry name" value="HTHLUXR"/>
</dbReference>